<dbReference type="InterPro" id="IPR004117">
    <property type="entry name" value="7tm6_olfct_rcpt"/>
</dbReference>
<proteinExistence type="inferred from homology"/>
<keyword evidence="3 9" id="KW-0812">Transmembrane</keyword>
<evidence type="ECO:0000256" key="7">
    <source>
        <dbReference type="ARBA" id="ARBA00023170"/>
    </source>
</evidence>
<evidence type="ECO:0000256" key="6">
    <source>
        <dbReference type="ARBA" id="ARBA00023136"/>
    </source>
</evidence>
<dbReference type="GO" id="GO:0004984">
    <property type="term" value="F:olfactory receptor activity"/>
    <property type="evidence" value="ECO:0007669"/>
    <property type="project" value="InterPro"/>
</dbReference>
<evidence type="ECO:0000256" key="3">
    <source>
        <dbReference type="ARBA" id="ARBA00022692"/>
    </source>
</evidence>
<dbReference type="InParanoid" id="A0A067QWV3"/>
<evidence type="ECO:0000313" key="10">
    <source>
        <dbReference type="EMBL" id="KDR13797.1"/>
    </source>
</evidence>
<evidence type="ECO:0000256" key="1">
    <source>
        <dbReference type="ARBA" id="ARBA00004141"/>
    </source>
</evidence>
<reference evidence="10 11" key="1">
    <citation type="journal article" date="2014" name="Nat. Commun.">
        <title>Molecular traces of alternative social organization in a termite genome.</title>
        <authorList>
            <person name="Terrapon N."/>
            <person name="Li C."/>
            <person name="Robertson H.M."/>
            <person name="Ji L."/>
            <person name="Meng X."/>
            <person name="Booth W."/>
            <person name="Chen Z."/>
            <person name="Childers C.P."/>
            <person name="Glastad K.M."/>
            <person name="Gokhale K."/>
            <person name="Gowin J."/>
            <person name="Gronenberg W."/>
            <person name="Hermansen R.A."/>
            <person name="Hu H."/>
            <person name="Hunt B.G."/>
            <person name="Huylmans A.K."/>
            <person name="Khalil S.M."/>
            <person name="Mitchell R.D."/>
            <person name="Munoz-Torres M.C."/>
            <person name="Mustard J.A."/>
            <person name="Pan H."/>
            <person name="Reese J.T."/>
            <person name="Scharf M.E."/>
            <person name="Sun F."/>
            <person name="Vogel H."/>
            <person name="Xiao J."/>
            <person name="Yang W."/>
            <person name="Yang Z."/>
            <person name="Yang Z."/>
            <person name="Zhou J."/>
            <person name="Zhu J."/>
            <person name="Brent C.S."/>
            <person name="Elsik C.G."/>
            <person name="Goodisman M.A."/>
            <person name="Liberles D.A."/>
            <person name="Roe R.M."/>
            <person name="Vargo E.L."/>
            <person name="Vilcinskas A."/>
            <person name="Wang J."/>
            <person name="Bornberg-Bauer E."/>
            <person name="Korb J."/>
            <person name="Zhang G."/>
            <person name="Liebig J."/>
        </authorList>
    </citation>
    <scope>NUCLEOTIDE SEQUENCE [LARGE SCALE GENOMIC DNA]</scope>
    <source>
        <tissue evidence="10">Whole organism</tissue>
    </source>
</reference>
<keyword evidence="6 9" id="KW-0472">Membrane</keyword>
<evidence type="ECO:0000256" key="2">
    <source>
        <dbReference type="ARBA" id="ARBA00022606"/>
    </source>
</evidence>
<keyword evidence="2 9" id="KW-0716">Sensory transduction</keyword>
<comment type="caution">
    <text evidence="9">Lacks conserved residue(s) required for the propagation of feature annotation.</text>
</comment>
<feature type="transmembrane region" description="Helical" evidence="9">
    <location>
        <begin position="6"/>
        <end position="25"/>
    </location>
</feature>
<name>A0A067QWV3_ZOONE</name>
<dbReference type="OrthoDB" id="7677057at2759"/>
<gene>
    <name evidence="10" type="ORF">L798_12093</name>
</gene>
<dbReference type="EMBL" id="KK852921">
    <property type="protein sequence ID" value="KDR13797.1"/>
    <property type="molecule type" value="Genomic_DNA"/>
</dbReference>
<feature type="transmembrane region" description="Helical" evidence="9">
    <location>
        <begin position="37"/>
        <end position="60"/>
    </location>
</feature>
<evidence type="ECO:0000313" key="11">
    <source>
        <dbReference type="Proteomes" id="UP000027135"/>
    </source>
</evidence>
<keyword evidence="7 9" id="KW-0675">Receptor</keyword>
<dbReference type="eggNOG" id="ENOG502SSPN">
    <property type="taxonomic scope" value="Eukaryota"/>
</dbReference>
<evidence type="ECO:0000256" key="9">
    <source>
        <dbReference type="RuleBase" id="RU351113"/>
    </source>
</evidence>
<dbReference type="FunCoup" id="A0A067QWV3">
    <property type="interactions" value="56"/>
</dbReference>
<sequence>MSHTDASHTLWLILCFMSVVALWPLRQGRVYSVLRHVPYILAVCAFVFWFGELGTVVSARRDTKQLLGYVGLLSGHSVSLYKWCNLVLKRRRLQRLVDSLSACLQMGSAADRSAELHRFTRATNTRATIMTVCWMGGAMCVIFYWSLAPLLHNGRLVELPGVHGNESAHKRLYFLPFGEWHFLDTSGSPTYELLYVVWATGSVSNGWMHACCDCFYLHVISFFCGQFEFLTATIRLSEQYSDLSACVRYHQQLLRAAKRLDALFSPLMFVQLINTLLALCTFAFDLSTMKPGRGDSDLSSKAGFFAASVFQLYLYCRAGSRLTELSGLVADAGYETRWVDKDRSWRRAVELIIMRGQRSFRLNGGPFYVISLETLLAHVQLAFSFFTVLKNMNGPEA</sequence>
<dbReference type="GO" id="GO:0005549">
    <property type="term" value="F:odorant binding"/>
    <property type="evidence" value="ECO:0007669"/>
    <property type="project" value="InterPro"/>
</dbReference>
<dbReference type="Pfam" id="PF02949">
    <property type="entry name" value="7tm_6"/>
    <property type="match status" value="1"/>
</dbReference>
<organism evidence="10 11">
    <name type="scientific">Zootermopsis nevadensis</name>
    <name type="common">Dampwood termite</name>
    <dbReference type="NCBI Taxonomy" id="136037"/>
    <lineage>
        <taxon>Eukaryota</taxon>
        <taxon>Metazoa</taxon>
        <taxon>Ecdysozoa</taxon>
        <taxon>Arthropoda</taxon>
        <taxon>Hexapoda</taxon>
        <taxon>Insecta</taxon>
        <taxon>Pterygota</taxon>
        <taxon>Neoptera</taxon>
        <taxon>Polyneoptera</taxon>
        <taxon>Dictyoptera</taxon>
        <taxon>Blattodea</taxon>
        <taxon>Blattoidea</taxon>
        <taxon>Termitoidae</taxon>
        <taxon>Termopsidae</taxon>
        <taxon>Zootermopsis</taxon>
    </lineage>
</organism>
<comment type="similarity">
    <text evidence="9">Belongs to the insect chemoreceptor superfamily. Heteromeric odorant receptor channel (TC 1.A.69) family.</text>
</comment>
<evidence type="ECO:0000256" key="5">
    <source>
        <dbReference type="ARBA" id="ARBA00022989"/>
    </source>
</evidence>
<evidence type="ECO:0000256" key="8">
    <source>
        <dbReference type="ARBA" id="ARBA00023224"/>
    </source>
</evidence>
<keyword evidence="8 9" id="KW-0807">Transducer</keyword>
<comment type="subcellular location">
    <subcellularLocation>
        <location evidence="9">Cell membrane</location>
        <topology evidence="9">Multi-pass membrane protein</topology>
    </subcellularLocation>
    <subcellularLocation>
        <location evidence="1">Membrane</location>
        <topology evidence="1">Multi-pass membrane protein</topology>
    </subcellularLocation>
</comment>
<dbReference type="PANTHER" id="PTHR21137:SF42">
    <property type="entry name" value="ODORANT RECEPTOR 83A"/>
    <property type="match status" value="1"/>
</dbReference>
<keyword evidence="4 9" id="KW-0552">Olfaction</keyword>
<dbReference type="Proteomes" id="UP000027135">
    <property type="component" value="Unassembled WGS sequence"/>
</dbReference>
<keyword evidence="5 9" id="KW-1133">Transmembrane helix</keyword>
<dbReference type="AlphaFoldDB" id="A0A067QWV3"/>
<feature type="transmembrane region" description="Helical" evidence="9">
    <location>
        <begin position="367"/>
        <end position="389"/>
    </location>
</feature>
<keyword evidence="11" id="KW-1185">Reference proteome</keyword>
<dbReference type="GO" id="GO:0005886">
    <property type="term" value="C:plasma membrane"/>
    <property type="evidence" value="ECO:0007669"/>
    <property type="project" value="UniProtKB-SubCell"/>
</dbReference>
<protein>
    <recommendedName>
        <fullName evidence="9">Odorant receptor</fullName>
    </recommendedName>
</protein>
<dbReference type="PANTHER" id="PTHR21137">
    <property type="entry name" value="ODORANT RECEPTOR"/>
    <property type="match status" value="1"/>
</dbReference>
<feature type="transmembrane region" description="Helical" evidence="9">
    <location>
        <begin position="66"/>
        <end position="84"/>
    </location>
</feature>
<dbReference type="GO" id="GO:0007165">
    <property type="term" value="P:signal transduction"/>
    <property type="evidence" value="ECO:0007669"/>
    <property type="project" value="UniProtKB-KW"/>
</dbReference>
<accession>A0A067QWV3</accession>
<feature type="transmembrane region" description="Helical" evidence="9">
    <location>
        <begin position="127"/>
        <end position="147"/>
    </location>
</feature>
<feature type="transmembrane region" description="Helical" evidence="9">
    <location>
        <begin position="263"/>
        <end position="284"/>
    </location>
</feature>
<dbReference type="OMA" id="AVELIIM"/>
<evidence type="ECO:0000256" key="4">
    <source>
        <dbReference type="ARBA" id="ARBA00022725"/>
    </source>
</evidence>